<dbReference type="PROSITE" id="PS50055">
    <property type="entry name" value="TYR_PHOSPHATASE_PTP"/>
    <property type="match status" value="1"/>
</dbReference>
<dbReference type="Pfam" id="PF00102">
    <property type="entry name" value="Y_phosphatase"/>
    <property type="match status" value="1"/>
</dbReference>
<dbReference type="PANTHER" id="PTHR46106:SF4">
    <property type="entry name" value="IA-2 PROTEIN TYROSINE PHOSPHATASE, ISOFORM C"/>
    <property type="match status" value="1"/>
</dbReference>
<evidence type="ECO:0000313" key="5">
    <source>
        <dbReference type="Proteomes" id="UP001608902"/>
    </source>
</evidence>
<dbReference type="AlphaFoldDB" id="A0ABD6EIM4"/>
<dbReference type="InterPro" id="IPR029021">
    <property type="entry name" value="Prot-tyrosine_phosphatase-like"/>
</dbReference>
<feature type="domain" description="Tyrosine-protein phosphatase" evidence="3">
    <location>
        <begin position="258"/>
        <end position="351"/>
    </location>
</feature>
<evidence type="ECO:0000256" key="2">
    <source>
        <dbReference type="SAM" id="Phobius"/>
    </source>
</evidence>
<keyword evidence="2" id="KW-0472">Membrane</keyword>
<evidence type="ECO:0000313" key="4">
    <source>
        <dbReference type="EMBL" id="MFH4979823.1"/>
    </source>
</evidence>
<dbReference type="SUPFAM" id="SSF52799">
    <property type="entry name" value="(Phosphotyrosine protein) phosphatases II"/>
    <property type="match status" value="1"/>
</dbReference>
<dbReference type="PRINTS" id="PR00700">
    <property type="entry name" value="PRTYPHPHTASE"/>
</dbReference>
<dbReference type="InterPro" id="IPR000242">
    <property type="entry name" value="PTP_cat"/>
</dbReference>
<name>A0ABD6EIM4_9BILA</name>
<dbReference type="Gene3D" id="3.90.190.10">
    <property type="entry name" value="Protein tyrosine phosphatase superfamily"/>
    <property type="match status" value="1"/>
</dbReference>
<evidence type="ECO:0000256" key="1">
    <source>
        <dbReference type="SAM" id="MobiDB-lite"/>
    </source>
</evidence>
<accession>A0ABD6EIM4</accession>
<keyword evidence="2" id="KW-0812">Transmembrane</keyword>
<organism evidence="4 5">
    <name type="scientific">Gnathostoma spinigerum</name>
    <dbReference type="NCBI Taxonomy" id="75299"/>
    <lineage>
        <taxon>Eukaryota</taxon>
        <taxon>Metazoa</taxon>
        <taxon>Ecdysozoa</taxon>
        <taxon>Nematoda</taxon>
        <taxon>Chromadorea</taxon>
        <taxon>Rhabditida</taxon>
        <taxon>Spirurina</taxon>
        <taxon>Gnathostomatomorpha</taxon>
        <taxon>Gnathostomatoidea</taxon>
        <taxon>Gnathostomatidae</taxon>
        <taxon>Gnathostoma</taxon>
    </lineage>
</organism>
<dbReference type="InterPro" id="IPR033522">
    <property type="entry name" value="IA-2/IA-2_beta"/>
</dbReference>
<feature type="region of interest" description="Disordered" evidence="1">
    <location>
        <begin position="203"/>
        <end position="231"/>
    </location>
</feature>
<keyword evidence="2" id="KW-1133">Transmembrane helix</keyword>
<gene>
    <name evidence="4" type="ORF">AB6A40_006532</name>
</gene>
<dbReference type="SMART" id="SM00194">
    <property type="entry name" value="PTPc"/>
    <property type="match status" value="1"/>
</dbReference>
<comment type="caution">
    <text evidence="4">The sequence shown here is derived from an EMBL/GenBank/DDBJ whole genome shotgun (WGS) entry which is preliminary data.</text>
</comment>
<evidence type="ECO:0000259" key="3">
    <source>
        <dbReference type="PROSITE" id="PS50055"/>
    </source>
</evidence>
<feature type="transmembrane region" description="Helical" evidence="2">
    <location>
        <begin position="144"/>
        <end position="168"/>
    </location>
</feature>
<dbReference type="Proteomes" id="UP001608902">
    <property type="component" value="Unassembled WGS sequence"/>
</dbReference>
<protein>
    <recommendedName>
        <fullName evidence="3">Tyrosine-protein phosphatase domain-containing protein</fullName>
    </recommendedName>
</protein>
<keyword evidence="5" id="KW-1185">Reference proteome</keyword>
<dbReference type="PANTHER" id="PTHR46106">
    <property type="entry name" value="IA-2 PROTEIN TYROSINE PHOSPHATASE, ISOFORM C"/>
    <property type="match status" value="1"/>
</dbReference>
<proteinExistence type="predicted"/>
<sequence length="403" mass="45903">MLDQYNHNLQSPQHLGLDKIEHKIVKGTGIQKVESNRVYLRVPEKLNEDQLKHLIEYIDHYIAKPNKIIIDEFMWDNGQLSFRVSRPEIIRLRHDKRIESAEGIAEAVYKRRKDIETMSGVRVDETGIGSGKGVIPVESAERDWLFAPILLICSLTIAALLSVLAVHFTRQYRRNRRSLLHPDLAERVDGKASVVYEELCRQRMSGAQEQPPTNGTTSKHSSTSSWGEEPVAQPTLDISTGHVLLTYLKQYLQNSSKIEEEWASLVNYTNPKGTTEIAGREENKQKNRNPLVLPYDETLVTLKTIDIDATKSNYINASSIYDSDPRQPLYIATQSPLPNTTADFWQMIWEQLSFHCSNQFSMSSSPYFTSFCSTLTRASSHSSPCLIGRLSHQKSITALRYHK</sequence>
<reference evidence="4 5" key="1">
    <citation type="submission" date="2024-08" db="EMBL/GenBank/DDBJ databases">
        <title>Gnathostoma spinigerum genome.</title>
        <authorList>
            <person name="Gonzalez-Bertolin B."/>
            <person name="Monzon S."/>
            <person name="Zaballos A."/>
            <person name="Jimenez P."/>
            <person name="Dekumyoy P."/>
            <person name="Varona S."/>
            <person name="Cuesta I."/>
            <person name="Sumanam S."/>
            <person name="Adisakwattana P."/>
            <person name="Gasser R.B."/>
            <person name="Hernandez-Gonzalez A."/>
            <person name="Young N.D."/>
            <person name="Perteguer M.J."/>
        </authorList>
    </citation>
    <scope>NUCLEOTIDE SEQUENCE [LARGE SCALE GENOMIC DNA]</scope>
    <source>
        <strain evidence="4">AL3</strain>
        <tissue evidence="4">Liver</tissue>
    </source>
</reference>
<feature type="compositionally biased region" description="Polar residues" evidence="1">
    <location>
        <begin position="205"/>
        <end position="226"/>
    </location>
</feature>
<dbReference type="EMBL" id="JBGFUD010004683">
    <property type="protein sequence ID" value="MFH4979823.1"/>
    <property type="molecule type" value="Genomic_DNA"/>
</dbReference>